<evidence type="ECO:0000313" key="3">
    <source>
        <dbReference type="EMBL" id="MET4635371.1"/>
    </source>
</evidence>
<evidence type="ECO:0000313" key="4">
    <source>
        <dbReference type="Proteomes" id="UP001549321"/>
    </source>
</evidence>
<keyword evidence="4" id="KW-1185">Reference proteome</keyword>
<name>A0ABV2R2V1_9HYPH</name>
<dbReference type="Proteomes" id="UP001549321">
    <property type="component" value="Unassembled WGS sequence"/>
</dbReference>
<dbReference type="InterPro" id="IPR029058">
    <property type="entry name" value="AB_hydrolase_fold"/>
</dbReference>
<dbReference type="InterPro" id="IPR050300">
    <property type="entry name" value="GDXG_lipolytic_enzyme"/>
</dbReference>
<keyword evidence="1 3" id="KW-0378">Hydrolase</keyword>
<proteinExistence type="predicted"/>
<gene>
    <name evidence="3" type="ORF">ABIE08_003317</name>
</gene>
<dbReference type="Pfam" id="PF07859">
    <property type="entry name" value="Abhydrolase_3"/>
    <property type="match status" value="1"/>
</dbReference>
<evidence type="ECO:0000256" key="1">
    <source>
        <dbReference type="ARBA" id="ARBA00022801"/>
    </source>
</evidence>
<sequence length="272" mass="29034">MIAVQVRNVELEQLAGGCVSAQIYQGAEPVRCPPVLLYFHGGAFMRTGLEECPLARCFAATGAIVVVPDYNAPFGGVFPKPMEVGFSIFSALAKKCAGFGERKSLLIVGGEESGANIAAAVALKARDNFAGELDGQVLASPLLDPFMGSPSFRNSDDIGMRQRWENGWAHYLSGGICHPYAAPTLCSRLHDVAPALVLASDDDPLLDEAKDYARHLTDAGVPVHQHILPAGTGWPSIYGGDTGQASSWQDPVGSHFLSFTRELGTRYARLET</sequence>
<dbReference type="EC" id="3.1.1.-" evidence="3"/>
<dbReference type="EMBL" id="JBEPSM010000002">
    <property type="protein sequence ID" value="MET4635371.1"/>
    <property type="molecule type" value="Genomic_DNA"/>
</dbReference>
<dbReference type="GO" id="GO:0016787">
    <property type="term" value="F:hydrolase activity"/>
    <property type="evidence" value="ECO:0007669"/>
    <property type="project" value="UniProtKB-KW"/>
</dbReference>
<dbReference type="Gene3D" id="3.40.50.1820">
    <property type="entry name" value="alpha/beta hydrolase"/>
    <property type="match status" value="1"/>
</dbReference>
<reference evidence="3 4" key="1">
    <citation type="submission" date="2024-06" db="EMBL/GenBank/DDBJ databases">
        <title>Sorghum-associated microbial communities from plants grown in Nebraska, USA.</title>
        <authorList>
            <person name="Schachtman D."/>
        </authorList>
    </citation>
    <scope>NUCLEOTIDE SEQUENCE [LARGE SCALE GENOMIC DNA]</scope>
    <source>
        <strain evidence="3 4">3207</strain>
    </source>
</reference>
<dbReference type="InterPro" id="IPR013094">
    <property type="entry name" value="AB_hydrolase_3"/>
</dbReference>
<protein>
    <submittedName>
        <fullName evidence="3">Acetyl esterase</fullName>
        <ecNumber evidence="3">3.1.1.-</ecNumber>
    </submittedName>
</protein>
<feature type="domain" description="Alpha/beta hydrolase fold-3" evidence="2">
    <location>
        <begin position="36"/>
        <end position="228"/>
    </location>
</feature>
<dbReference type="PANTHER" id="PTHR48081">
    <property type="entry name" value="AB HYDROLASE SUPERFAMILY PROTEIN C4A8.06C"/>
    <property type="match status" value="1"/>
</dbReference>
<evidence type="ECO:0000259" key="2">
    <source>
        <dbReference type="Pfam" id="PF07859"/>
    </source>
</evidence>
<organism evidence="3 4">
    <name type="scientific">Kaistia defluvii</name>
    <dbReference type="NCBI Taxonomy" id="410841"/>
    <lineage>
        <taxon>Bacteria</taxon>
        <taxon>Pseudomonadati</taxon>
        <taxon>Pseudomonadota</taxon>
        <taxon>Alphaproteobacteria</taxon>
        <taxon>Hyphomicrobiales</taxon>
        <taxon>Kaistiaceae</taxon>
        <taxon>Kaistia</taxon>
    </lineage>
</organism>
<accession>A0ABV2R2V1</accession>
<dbReference type="SUPFAM" id="SSF53474">
    <property type="entry name" value="alpha/beta-Hydrolases"/>
    <property type="match status" value="1"/>
</dbReference>
<comment type="caution">
    <text evidence="3">The sequence shown here is derived from an EMBL/GenBank/DDBJ whole genome shotgun (WGS) entry which is preliminary data.</text>
</comment>
<dbReference type="PANTHER" id="PTHR48081:SF8">
    <property type="entry name" value="ALPHA_BETA HYDROLASE FOLD-3 DOMAIN-CONTAINING PROTEIN-RELATED"/>
    <property type="match status" value="1"/>
</dbReference>